<gene>
    <name evidence="2" type="ordered locus">Despr_2113</name>
</gene>
<dbReference type="AlphaFoldDB" id="A0A7U3YMT5"/>
<evidence type="ECO:0000313" key="3">
    <source>
        <dbReference type="Proteomes" id="UP000006365"/>
    </source>
</evidence>
<sequence>MDNTSPVYVDTTQRGFYRFFGVMVVLLLLPPCTDAALYVLLLMPFATLLIWASGLLFGRLAMLLAALLSLYLAIYGFIALLKF</sequence>
<organism evidence="2 3">
    <name type="scientific">Desulfobulbus propionicus (strain ATCC 33891 / DSM 2032 / VKM B-1956 / 1pr3)</name>
    <dbReference type="NCBI Taxonomy" id="577650"/>
    <lineage>
        <taxon>Bacteria</taxon>
        <taxon>Pseudomonadati</taxon>
        <taxon>Thermodesulfobacteriota</taxon>
        <taxon>Desulfobulbia</taxon>
        <taxon>Desulfobulbales</taxon>
        <taxon>Desulfobulbaceae</taxon>
        <taxon>Desulfobulbus</taxon>
    </lineage>
</organism>
<evidence type="ECO:0000256" key="1">
    <source>
        <dbReference type="SAM" id="Phobius"/>
    </source>
</evidence>
<dbReference type="EMBL" id="CP002364">
    <property type="protein sequence ID" value="ADW18261.1"/>
    <property type="molecule type" value="Genomic_DNA"/>
</dbReference>
<feature type="transmembrane region" description="Helical" evidence="1">
    <location>
        <begin position="60"/>
        <end position="81"/>
    </location>
</feature>
<protein>
    <submittedName>
        <fullName evidence="2">Uncharacterized protein</fullName>
    </submittedName>
</protein>
<keyword evidence="1" id="KW-0472">Membrane</keyword>
<name>A0A7U3YMT5_DESPD</name>
<dbReference type="RefSeq" id="WP_015724800.1">
    <property type="nucleotide sequence ID" value="NC_014972.1"/>
</dbReference>
<reference evidence="2 3" key="1">
    <citation type="journal article" date="2011" name="Stand. Genomic Sci.">
        <title>Complete genome sequence of Desulfobulbus propionicus type strain (1pr3).</title>
        <authorList>
            <person name="Pagani I."/>
            <person name="Lapidus A."/>
            <person name="Nolan M."/>
            <person name="Lucas S."/>
            <person name="Hammon N."/>
            <person name="Deshpande S."/>
            <person name="Cheng J.F."/>
            <person name="Chertkov O."/>
            <person name="Davenport K."/>
            <person name="Tapia R."/>
            <person name="Han C."/>
            <person name="Goodwin L."/>
            <person name="Pitluck S."/>
            <person name="Liolios K."/>
            <person name="Mavromatis K."/>
            <person name="Ivanova N."/>
            <person name="Mikhailova N."/>
            <person name="Pati A."/>
            <person name="Chen A."/>
            <person name="Palaniappan K."/>
            <person name="Land M."/>
            <person name="Hauser L."/>
            <person name="Chang Y.J."/>
            <person name="Jeffries C.D."/>
            <person name="Detter J.C."/>
            <person name="Brambilla E."/>
            <person name="Kannan K.P."/>
            <person name="Djao O.D."/>
            <person name="Rohde M."/>
            <person name="Pukall R."/>
            <person name="Spring S."/>
            <person name="Goker M."/>
            <person name="Sikorski J."/>
            <person name="Woyke T."/>
            <person name="Bristow J."/>
            <person name="Eisen J.A."/>
            <person name="Markowitz V."/>
            <person name="Hugenholtz P."/>
            <person name="Kyrpides N.C."/>
            <person name="Klenk H.P."/>
        </authorList>
    </citation>
    <scope>NUCLEOTIDE SEQUENCE [LARGE SCALE GENOMIC DNA]</scope>
    <source>
        <strain evidence="3">ATCC 33891 / DSM 2032 / 1pr3</strain>
    </source>
</reference>
<dbReference type="Proteomes" id="UP000006365">
    <property type="component" value="Chromosome"/>
</dbReference>
<keyword evidence="1" id="KW-0812">Transmembrane</keyword>
<proteinExistence type="predicted"/>
<dbReference type="KEGG" id="dpr:Despr_2113"/>
<evidence type="ECO:0000313" key="2">
    <source>
        <dbReference type="EMBL" id="ADW18261.1"/>
    </source>
</evidence>
<accession>A0A7U3YMT5</accession>
<keyword evidence="3" id="KW-1185">Reference proteome</keyword>
<keyword evidence="1" id="KW-1133">Transmembrane helix</keyword>